<dbReference type="Gene3D" id="1.10.10.10">
    <property type="entry name" value="Winged helix-like DNA-binding domain superfamily/Winged helix DNA-binding domain"/>
    <property type="match status" value="1"/>
</dbReference>
<reference evidence="3 4" key="1">
    <citation type="submission" date="2010-09" db="EMBL/GenBank/DDBJ databases">
        <authorList>
            <person name="Harkins D.M."/>
            <person name="Madupu R."/>
            <person name="Durkin A.S."/>
            <person name="Torralba M."/>
            <person name="Methe B."/>
            <person name="Sutton G.G."/>
            <person name="Nelson K.E."/>
        </authorList>
    </citation>
    <scope>NUCLEOTIDE SEQUENCE [LARGE SCALE GENOMIC DNA]</scope>
    <source>
        <strain evidence="3 4">CRIS 21A-A</strain>
    </source>
</reference>
<dbReference type="InterPro" id="IPR030392">
    <property type="entry name" value="S74_ICA"/>
</dbReference>
<evidence type="ECO:0000313" key="4">
    <source>
        <dbReference type="Proteomes" id="UP000016016"/>
    </source>
</evidence>
<proteinExistence type="predicted"/>
<dbReference type="Pfam" id="PF13884">
    <property type="entry name" value="Peptidase_S74"/>
    <property type="match status" value="1"/>
</dbReference>
<dbReference type="EMBL" id="ADFQ01000071">
    <property type="protein sequence ID" value="EFN90992.1"/>
    <property type="molecule type" value="Genomic_DNA"/>
</dbReference>
<evidence type="ECO:0000259" key="2">
    <source>
        <dbReference type="PROSITE" id="PS51688"/>
    </source>
</evidence>
<organism evidence="3 4">
    <name type="scientific">Prevotella amnii CRIS 21A-A</name>
    <dbReference type="NCBI Taxonomy" id="679191"/>
    <lineage>
        <taxon>Bacteria</taxon>
        <taxon>Pseudomonadati</taxon>
        <taxon>Bacteroidota</taxon>
        <taxon>Bacteroidia</taxon>
        <taxon>Bacteroidales</taxon>
        <taxon>Prevotellaceae</taxon>
        <taxon>Prevotella</taxon>
    </lineage>
</organism>
<dbReference type="AlphaFoldDB" id="E1GWH0"/>
<evidence type="ECO:0000256" key="1">
    <source>
        <dbReference type="SAM" id="SignalP"/>
    </source>
</evidence>
<gene>
    <name evidence="3" type="ORF">HMPREF9018_0241</name>
</gene>
<protein>
    <recommendedName>
        <fullName evidence="2">Peptidase S74 domain-containing protein</fullName>
    </recommendedName>
</protein>
<dbReference type="Proteomes" id="UP000016016">
    <property type="component" value="Unassembled WGS sequence"/>
</dbReference>
<accession>E1GWH0</accession>
<comment type="caution">
    <text evidence="3">The sequence shown here is derived from an EMBL/GenBank/DDBJ whole genome shotgun (WGS) entry which is preliminary data.</text>
</comment>
<sequence>MKNHHFLSKLAAIMIAAMFSNASYAQITYSQGKLTIGDVTPHKFLGMTIGGMAGTYWTCKANNFFQLDLSPASPRLAGTGDEVCFYNTETSTFNSIQVANVYNYSDERAKTNVKTIDGGLNTILNLRPVSYTWKSGIGSATRSSHLMTVANGPSCDKNLQFGFLAQELEEVIPDAVKTDEEGRKLINYTAIIPILVKSIQDLQGKVEEQQRMLEYLSKGSVYNSTHKELGHINKCVSDQSSSTLSIDFTLSQQAKDGILLISGIEGVQEKKIELSKFSSSITENISSLNKGVHIATLVINGSVCDSKQFIIE</sequence>
<feature type="domain" description="Peptidase S74" evidence="2">
    <location>
        <begin position="105"/>
        <end position="213"/>
    </location>
</feature>
<feature type="signal peptide" evidence="1">
    <location>
        <begin position="1"/>
        <end position="25"/>
    </location>
</feature>
<dbReference type="PROSITE" id="PS51688">
    <property type="entry name" value="ICA"/>
    <property type="match status" value="1"/>
</dbReference>
<dbReference type="InterPro" id="IPR036388">
    <property type="entry name" value="WH-like_DNA-bd_sf"/>
</dbReference>
<name>E1GWH0_9BACT</name>
<evidence type="ECO:0000313" key="3">
    <source>
        <dbReference type="EMBL" id="EFN90992.1"/>
    </source>
</evidence>
<feature type="chain" id="PRO_5003145940" description="Peptidase S74 domain-containing protein" evidence="1">
    <location>
        <begin position="26"/>
        <end position="312"/>
    </location>
</feature>
<keyword evidence="1" id="KW-0732">Signal</keyword>
<dbReference type="eggNOG" id="COG3209">
    <property type="taxonomic scope" value="Bacteria"/>
</dbReference>